<accession>A0A7I8KIC5</accession>
<gene>
    <name evidence="1" type="ORF">SI8410_05007587</name>
</gene>
<name>A0A7I8KIC5_SPIIN</name>
<evidence type="ECO:0000313" key="2">
    <source>
        <dbReference type="Proteomes" id="UP000663760"/>
    </source>
</evidence>
<sequence>MNSEVATFVVRKTWHLVPHPTDANIVTCKSLDKFIGKEYLLTFMYLYKFILYNT</sequence>
<dbReference type="EMBL" id="LR746268">
    <property type="protein sequence ID" value="CAA7396924.1"/>
    <property type="molecule type" value="Genomic_DNA"/>
</dbReference>
<keyword evidence="2" id="KW-1185">Reference proteome</keyword>
<evidence type="ECO:0000313" key="1">
    <source>
        <dbReference type="EMBL" id="CAA7396924.1"/>
    </source>
</evidence>
<dbReference type="AlphaFoldDB" id="A0A7I8KIC5"/>
<proteinExistence type="predicted"/>
<dbReference type="Proteomes" id="UP000663760">
    <property type="component" value="Chromosome 5"/>
</dbReference>
<reference evidence="1" key="1">
    <citation type="submission" date="2020-02" db="EMBL/GenBank/DDBJ databases">
        <authorList>
            <person name="Scholz U."/>
            <person name="Mascher M."/>
            <person name="Fiebig A."/>
        </authorList>
    </citation>
    <scope>NUCLEOTIDE SEQUENCE</scope>
</reference>
<protein>
    <submittedName>
        <fullName evidence="1">Uncharacterized protein</fullName>
    </submittedName>
</protein>
<organism evidence="1 2">
    <name type="scientific">Spirodela intermedia</name>
    <name type="common">Intermediate duckweed</name>
    <dbReference type="NCBI Taxonomy" id="51605"/>
    <lineage>
        <taxon>Eukaryota</taxon>
        <taxon>Viridiplantae</taxon>
        <taxon>Streptophyta</taxon>
        <taxon>Embryophyta</taxon>
        <taxon>Tracheophyta</taxon>
        <taxon>Spermatophyta</taxon>
        <taxon>Magnoliopsida</taxon>
        <taxon>Liliopsida</taxon>
        <taxon>Araceae</taxon>
        <taxon>Lemnoideae</taxon>
        <taxon>Spirodela</taxon>
    </lineage>
</organism>